<keyword evidence="1" id="KW-0812">Transmembrane</keyword>
<protein>
    <submittedName>
        <fullName evidence="2">Uncharacterized protein</fullName>
    </submittedName>
</protein>
<dbReference type="AlphaFoldDB" id="E0SKK0"/>
<proteinExistence type="predicted"/>
<gene>
    <name evidence="2" type="ordered locus">Dda3937_04359</name>
</gene>
<reference evidence="2 3" key="1">
    <citation type="journal article" date="2011" name="J. Bacteriol.">
        <title>Genome sequence of the plant-pathogenic bacterium Dickeya dadantii 3937.</title>
        <authorList>
            <person name="Glasner J.D."/>
            <person name="Yang C.H."/>
            <person name="Reverchon S."/>
            <person name="Hugouvieux-Cotte-Pattat N."/>
            <person name="Condemine G."/>
            <person name="Bohin J.P."/>
            <person name="Van Gijsegem F."/>
            <person name="Yang S."/>
            <person name="Franza T."/>
            <person name="Expert D."/>
            <person name="Plunkett G. III"/>
            <person name="San Francisco M.J."/>
            <person name="Charkowski A.O."/>
            <person name="Py B."/>
            <person name="Bell K."/>
            <person name="Rauscher L."/>
            <person name="Rodriguez-Palenzuela P."/>
            <person name="Toussaint A."/>
            <person name="Holeva M.C."/>
            <person name="He S.Y."/>
            <person name="Douet V."/>
            <person name="Boccara M."/>
            <person name="Blanco C."/>
            <person name="Toth I."/>
            <person name="Anderson B.D."/>
            <person name="Biehl B.S."/>
            <person name="Mau B."/>
            <person name="Flynn S.M."/>
            <person name="Barras F."/>
            <person name="Lindeberg M."/>
            <person name="Birch P.R."/>
            <person name="Tsuyumu S."/>
            <person name="Shi X."/>
            <person name="Hibbing M."/>
            <person name="Yap M.N."/>
            <person name="Carpentier M."/>
            <person name="Dassa E."/>
            <person name="Umehara M."/>
            <person name="Kim J.F."/>
            <person name="Rusch M."/>
            <person name="Soni P."/>
            <person name="Mayhew G.F."/>
            <person name="Fouts D.E."/>
            <person name="Gill S.R."/>
            <person name="Blattner F.R."/>
            <person name="Keen N.T."/>
            <person name="Perna N.T."/>
        </authorList>
    </citation>
    <scope>NUCLEOTIDE SEQUENCE [LARGE SCALE GENOMIC DNA]</scope>
    <source>
        <strain evidence="2 3">3937</strain>
    </source>
</reference>
<keyword evidence="1" id="KW-0472">Membrane</keyword>
<dbReference type="STRING" id="198628.Dda3937_04359"/>
<evidence type="ECO:0000256" key="1">
    <source>
        <dbReference type="SAM" id="Phobius"/>
    </source>
</evidence>
<accession>E0SKK0</accession>
<keyword evidence="1" id="KW-1133">Transmembrane helix</keyword>
<feature type="transmembrane region" description="Helical" evidence="1">
    <location>
        <begin position="41"/>
        <end position="62"/>
    </location>
</feature>
<evidence type="ECO:0000313" key="3">
    <source>
        <dbReference type="Proteomes" id="UP000006859"/>
    </source>
</evidence>
<dbReference type="HOGENOM" id="CLU_2584113_0_0_6"/>
<dbReference type="EMBL" id="CP002038">
    <property type="protein sequence ID" value="ADM99289.1"/>
    <property type="molecule type" value="Genomic_DNA"/>
</dbReference>
<dbReference type="KEGG" id="ddd:Dda3937_04359"/>
<keyword evidence="3" id="KW-1185">Reference proteome</keyword>
<name>E0SKK0_DICD3</name>
<organism evidence="2 3">
    <name type="scientific">Dickeya dadantii (strain 3937)</name>
    <name type="common">Erwinia chrysanthemi (strain 3937)</name>
    <dbReference type="NCBI Taxonomy" id="198628"/>
    <lineage>
        <taxon>Bacteria</taxon>
        <taxon>Pseudomonadati</taxon>
        <taxon>Pseudomonadota</taxon>
        <taxon>Gammaproteobacteria</taxon>
        <taxon>Enterobacterales</taxon>
        <taxon>Pectobacteriaceae</taxon>
        <taxon>Dickeya</taxon>
    </lineage>
</organism>
<dbReference type="Proteomes" id="UP000006859">
    <property type="component" value="Chromosome"/>
</dbReference>
<sequence>MRRFGPAIVPKTPVITGQNYRFIVFTYREAPRDHRREGKRIAITVIYVYGGKVLVFCLPTVFQSPQFLADDFPYGEMSHD</sequence>
<evidence type="ECO:0000313" key="2">
    <source>
        <dbReference type="EMBL" id="ADM99289.1"/>
    </source>
</evidence>